<dbReference type="Proteomes" id="UP001150603">
    <property type="component" value="Unassembled WGS sequence"/>
</dbReference>
<name>A0ACC1JHQ9_9FUNG</name>
<sequence length="273" mass="30198">MADITVGSAFFFPQYYPNKSAAYAVASVFFGLSLILLLLSRRAQNYRFTRIAVLIALMLGGAFVARGIFVAQDMNNLAPFIAFSVLNSIAPNFINLINYLLLVTMLKTLVHGPSRKSITGFHVFAIVMAVTFGALSGAGSGLLQETAPLSQLKAASDLLKASIAGQVAVNVLLLVATGFFLAKYSEARTKMGWYSIIFIGGLFVLIRNVFKLIALFYPQVTFMVTSEAAWYCVDPLPNFLVLWMWIILDMPRRCKPPAQHATYQQQEDEYPMH</sequence>
<comment type="caution">
    <text evidence="1">The sequence shown here is derived from an EMBL/GenBank/DDBJ whole genome shotgun (WGS) entry which is preliminary data.</text>
</comment>
<protein>
    <submittedName>
        <fullName evidence="1">Uncharacterized protein</fullName>
    </submittedName>
</protein>
<dbReference type="EMBL" id="JANBPW010000010">
    <property type="protein sequence ID" value="KAJ1951492.1"/>
    <property type="molecule type" value="Genomic_DNA"/>
</dbReference>
<organism evidence="1 2">
    <name type="scientific">Linderina macrospora</name>
    <dbReference type="NCBI Taxonomy" id="4868"/>
    <lineage>
        <taxon>Eukaryota</taxon>
        <taxon>Fungi</taxon>
        <taxon>Fungi incertae sedis</taxon>
        <taxon>Zoopagomycota</taxon>
        <taxon>Kickxellomycotina</taxon>
        <taxon>Kickxellomycetes</taxon>
        <taxon>Kickxellales</taxon>
        <taxon>Kickxellaceae</taxon>
        <taxon>Linderina</taxon>
    </lineage>
</organism>
<keyword evidence="2" id="KW-1185">Reference proteome</keyword>
<evidence type="ECO:0000313" key="2">
    <source>
        <dbReference type="Proteomes" id="UP001150603"/>
    </source>
</evidence>
<evidence type="ECO:0000313" key="1">
    <source>
        <dbReference type="EMBL" id="KAJ1951492.1"/>
    </source>
</evidence>
<gene>
    <name evidence="1" type="ORF">FBU59_000122</name>
</gene>
<proteinExistence type="predicted"/>
<reference evidence="1" key="1">
    <citation type="submission" date="2022-07" db="EMBL/GenBank/DDBJ databases">
        <title>Phylogenomic reconstructions and comparative analyses of Kickxellomycotina fungi.</title>
        <authorList>
            <person name="Reynolds N.K."/>
            <person name="Stajich J.E."/>
            <person name="Barry K."/>
            <person name="Grigoriev I.V."/>
            <person name="Crous P."/>
            <person name="Smith M.E."/>
        </authorList>
    </citation>
    <scope>NUCLEOTIDE SEQUENCE</scope>
    <source>
        <strain evidence="1">NRRL 5244</strain>
    </source>
</reference>
<accession>A0ACC1JHQ9</accession>